<feature type="transmembrane region" description="Helical" evidence="7">
    <location>
        <begin position="188"/>
        <end position="209"/>
    </location>
</feature>
<gene>
    <name evidence="9" type="ORF">GCM10023320_20340</name>
</gene>
<organism evidence="9 10">
    <name type="scientific">Pseudonocardia adelaidensis</name>
    <dbReference type="NCBI Taxonomy" id="648754"/>
    <lineage>
        <taxon>Bacteria</taxon>
        <taxon>Bacillati</taxon>
        <taxon>Actinomycetota</taxon>
        <taxon>Actinomycetes</taxon>
        <taxon>Pseudonocardiales</taxon>
        <taxon>Pseudonocardiaceae</taxon>
        <taxon>Pseudonocardia</taxon>
    </lineage>
</organism>
<name>A0ABP9NHG1_9PSEU</name>
<feature type="transmembrane region" description="Helical" evidence="7">
    <location>
        <begin position="399"/>
        <end position="419"/>
    </location>
</feature>
<dbReference type="PANTHER" id="PTHR43045:SF1">
    <property type="entry name" value="SHIKIMATE TRANSPORTER"/>
    <property type="match status" value="1"/>
</dbReference>
<evidence type="ECO:0000256" key="3">
    <source>
        <dbReference type="ARBA" id="ARBA00022475"/>
    </source>
</evidence>
<feature type="transmembrane region" description="Helical" evidence="7">
    <location>
        <begin position="276"/>
        <end position="296"/>
    </location>
</feature>
<keyword evidence="5 7" id="KW-1133">Transmembrane helix</keyword>
<reference evidence="10" key="1">
    <citation type="journal article" date="2019" name="Int. J. Syst. Evol. Microbiol.">
        <title>The Global Catalogue of Microorganisms (GCM) 10K type strain sequencing project: providing services to taxonomists for standard genome sequencing and annotation.</title>
        <authorList>
            <consortium name="The Broad Institute Genomics Platform"/>
            <consortium name="The Broad Institute Genome Sequencing Center for Infectious Disease"/>
            <person name="Wu L."/>
            <person name="Ma J."/>
        </authorList>
    </citation>
    <scope>NUCLEOTIDE SEQUENCE [LARGE SCALE GENOMIC DNA]</scope>
    <source>
        <strain evidence="10">JCM 18302</strain>
    </source>
</reference>
<evidence type="ECO:0000256" key="5">
    <source>
        <dbReference type="ARBA" id="ARBA00022989"/>
    </source>
</evidence>
<keyword evidence="3" id="KW-1003">Cell membrane</keyword>
<accession>A0ABP9NHG1</accession>
<evidence type="ECO:0000313" key="10">
    <source>
        <dbReference type="Proteomes" id="UP001500804"/>
    </source>
</evidence>
<dbReference type="PROSITE" id="PS50850">
    <property type="entry name" value="MFS"/>
    <property type="match status" value="1"/>
</dbReference>
<evidence type="ECO:0000256" key="7">
    <source>
        <dbReference type="SAM" id="Phobius"/>
    </source>
</evidence>
<evidence type="ECO:0000256" key="1">
    <source>
        <dbReference type="ARBA" id="ARBA00004651"/>
    </source>
</evidence>
<dbReference type="SUPFAM" id="SSF103473">
    <property type="entry name" value="MFS general substrate transporter"/>
    <property type="match status" value="1"/>
</dbReference>
<dbReference type="Pfam" id="PF00083">
    <property type="entry name" value="Sugar_tr"/>
    <property type="match status" value="1"/>
</dbReference>
<dbReference type="InterPro" id="IPR005828">
    <property type="entry name" value="MFS_sugar_transport-like"/>
</dbReference>
<feature type="transmembrane region" description="Helical" evidence="7">
    <location>
        <begin position="372"/>
        <end position="393"/>
    </location>
</feature>
<evidence type="ECO:0000259" key="8">
    <source>
        <dbReference type="PROSITE" id="PS50850"/>
    </source>
</evidence>
<feature type="transmembrane region" description="Helical" evidence="7">
    <location>
        <begin position="239"/>
        <end position="264"/>
    </location>
</feature>
<dbReference type="RefSeq" id="WP_345604640.1">
    <property type="nucleotide sequence ID" value="NZ_BAABJO010000006.1"/>
</dbReference>
<dbReference type="PANTHER" id="PTHR43045">
    <property type="entry name" value="SHIKIMATE TRANSPORTER"/>
    <property type="match status" value="1"/>
</dbReference>
<dbReference type="InterPro" id="IPR036259">
    <property type="entry name" value="MFS_trans_sf"/>
</dbReference>
<feature type="transmembrane region" description="Helical" evidence="7">
    <location>
        <begin position="89"/>
        <end position="107"/>
    </location>
</feature>
<evidence type="ECO:0000313" key="9">
    <source>
        <dbReference type="EMBL" id="GAA5117613.1"/>
    </source>
</evidence>
<feature type="domain" description="Major facilitator superfamily (MFS) profile" evidence="8">
    <location>
        <begin position="16"/>
        <end position="425"/>
    </location>
</feature>
<dbReference type="InterPro" id="IPR020846">
    <property type="entry name" value="MFS_dom"/>
</dbReference>
<keyword evidence="4 7" id="KW-0812">Transmembrane</keyword>
<proteinExistence type="predicted"/>
<feature type="transmembrane region" description="Helical" evidence="7">
    <location>
        <begin position="54"/>
        <end position="77"/>
    </location>
</feature>
<comment type="subcellular location">
    <subcellularLocation>
        <location evidence="1">Cell membrane</location>
        <topology evidence="1">Multi-pass membrane protein</topology>
    </subcellularLocation>
</comment>
<dbReference type="InterPro" id="IPR011701">
    <property type="entry name" value="MFS"/>
</dbReference>
<keyword evidence="6 7" id="KW-0472">Membrane</keyword>
<feature type="transmembrane region" description="Helical" evidence="7">
    <location>
        <begin position="21"/>
        <end position="42"/>
    </location>
</feature>
<dbReference type="Proteomes" id="UP001500804">
    <property type="component" value="Unassembled WGS sequence"/>
</dbReference>
<keyword evidence="2" id="KW-0813">Transport</keyword>
<keyword evidence="10" id="KW-1185">Reference proteome</keyword>
<dbReference type="CDD" id="cd17369">
    <property type="entry name" value="MFS_ShiA_like"/>
    <property type="match status" value="1"/>
</dbReference>
<comment type="caution">
    <text evidence="9">The sequence shown here is derived from an EMBL/GenBank/DDBJ whole genome shotgun (WGS) entry which is preliminary data.</text>
</comment>
<feature type="transmembrane region" description="Helical" evidence="7">
    <location>
        <begin position="113"/>
        <end position="133"/>
    </location>
</feature>
<dbReference type="Gene3D" id="1.20.1250.20">
    <property type="entry name" value="MFS general substrate transporter like domains"/>
    <property type="match status" value="2"/>
</dbReference>
<dbReference type="Pfam" id="PF07690">
    <property type="entry name" value="MFS_1"/>
    <property type="match status" value="1"/>
</dbReference>
<feature type="transmembrane region" description="Helical" evidence="7">
    <location>
        <begin position="308"/>
        <end position="326"/>
    </location>
</feature>
<evidence type="ECO:0000256" key="2">
    <source>
        <dbReference type="ARBA" id="ARBA00022448"/>
    </source>
</evidence>
<feature type="transmembrane region" description="Helical" evidence="7">
    <location>
        <begin position="154"/>
        <end position="176"/>
    </location>
</feature>
<protein>
    <submittedName>
        <fullName evidence="9">MFS transporter</fullName>
    </submittedName>
</protein>
<dbReference type="EMBL" id="BAABJO010000006">
    <property type="protein sequence ID" value="GAA5117613.1"/>
    <property type="molecule type" value="Genomic_DNA"/>
</dbReference>
<evidence type="ECO:0000256" key="6">
    <source>
        <dbReference type="ARBA" id="ARBA00023136"/>
    </source>
</evidence>
<evidence type="ECO:0000256" key="4">
    <source>
        <dbReference type="ARBA" id="ARBA00022692"/>
    </source>
</evidence>
<sequence>MTQPDPSPAPGRPVRVVSASLLGTAIEWYEFFIYGTAAALVFPKVFFPDNDPRIATLLSLSTFAVAFMARPIGGAIFGLLGDRFGRKPVLIATLALMGCSTLAIGLLPSHGSIGIAAPLLLVLLRVLQGLSLGGEYGGAVLMSVEHAHPARRGLFGALVNTGAGWGLLLANLAFLAVSGMSEEAFLAWGWRVPFWLSVVLLVACFVVRIRISESPEFARAAARGQTTRAPLREVVTRHWLLTILMMLSYAGAGVVFYVGTVYVLTYGTSTLGMSRATMLTLVLLINVVTIVAIPAFGALSDRVSRKGIFITGAVAMAVFSPVWFLLLETRSFAWMLVGFVLLFVPYAANYGVMPTFFAQVFPAPVRYSGLSLGYTLGTVISSAIAPLIATSLLSATGTWTAIAVYMCVAALVSAVAAVWMHELPAPAAAADERAPAGFAPAAKTPAATTE</sequence>
<feature type="transmembrane region" description="Helical" evidence="7">
    <location>
        <begin position="332"/>
        <end position="352"/>
    </location>
</feature>